<sequence length="89" mass="9881">MGNNMPLSNGWASTVPHVRPRKNSSMESKASESCSRFLYEESSLHSAGVFALSGSIPRHWRIPLIHSGASLFSQREFKSGIGRYVPDIF</sequence>
<gene>
    <name evidence="2" type="ORF">TNIN_298091</name>
</gene>
<keyword evidence="3" id="KW-1185">Reference proteome</keyword>
<feature type="compositionally biased region" description="Polar residues" evidence="1">
    <location>
        <begin position="1"/>
        <end position="12"/>
    </location>
</feature>
<reference evidence="2" key="1">
    <citation type="submission" date="2020-08" db="EMBL/GenBank/DDBJ databases">
        <title>Multicomponent nature underlies the extraordinary mechanical properties of spider dragline silk.</title>
        <authorList>
            <person name="Kono N."/>
            <person name="Nakamura H."/>
            <person name="Mori M."/>
            <person name="Yoshida Y."/>
            <person name="Ohtoshi R."/>
            <person name="Malay A.D."/>
            <person name="Moran D.A.P."/>
            <person name="Tomita M."/>
            <person name="Numata K."/>
            <person name="Arakawa K."/>
        </authorList>
    </citation>
    <scope>NUCLEOTIDE SEQUENCE</scope>
</reference>
<comment type="caution">
    <text evidence="2">The sequence shown here is derived from an EMBL/GenBank/DDBJ whole genome shotgun (WGS) entry which is preliminary data.</text>
</comment>
<dbReference type="EMBL" id="BMAV01000538">
    <property type="protein sequence ID" value="GFY37893.1"/>
    <property type="molecule type" value="Genomic_DNA"/>
</dbReference>
<evidence type="ECO:0000313" key="3">
    <source>
        <dbReference type="Proteomes" id="UP000886998"/>
    </source>
</evidence>
<dbReference type="AlphaFoldDB" id="A0A8X7BNT2"/>
<evidence type="ECO:0000313" key="2">
    <source>
        <dbReference type="EMBL" id="GFY37893.1"/>
    </source>
</evidence>
<dbReference type="Proteomes" id="UP000886998">
    <property type="component" value="Unassembled WGS sequence"/>
</dbReference>
<accession>A0A8X7BNT2</accession>
<protein>
    <submittedName>
        <fullName evidence="2">Uncharacterized protein</fullName>
    </submittedName>
</protein>
<name>A0A8X7BNT2_9ARAC</name>
<evidence type="ECO:0000256" key="1">
    <source>
        <dbReference type="SAM" id="MobiDB-lite"/>
    </source>
</evidence>
<feature type="region of interest" description="Disordered" evidence="1">
    <location>
        <begin position="1"/>
        <end position="28"/>
    </location>
</feature>
<organism evidence="2 3">
    <name type="scientific">Trichonephila inaurata madagascariensis</name>
    <dbReference type="NCBI Taxonomy" id="2747483"/>
    <lineage>
        <taxon>Eukaryota</taxon>
        <taxon>Metazoa</taxon>
        <taxon>Ecdysozoa</taxon>
        <taxon>Arthropoda</taxon>
        <taxon>Chelicerata</taxon>
        <taxon>Arachnida</taxon>
        <taxon>Araneae</taxon>
        <taxon>Araneomorphae</taxon>
        <taxon>Entelegynae</taxon>
        <taxon>Araneoidea</taxon>
        <taxon>Nephilidae</taxon>
        <taxon>Trichonephila</taxon>
        <taxon>Trichonephila inaurata</taxon>
    </lineage>
</organism>
<proteinExistence type="predicted"/>